<reference evidence="6 7" key="1">
    <citation type="submission" date="2018-11" db="EMBL/GenBank/DDBJ databases">
        <title>Lysobacter cryohumiis sp. nov., isolated from soil in the Tianshan Mountains, Xinjiang, China.</title>
        <authorList>
            <person name="Luo Y."/>
            <person name="Sheng H."/>
        </authorList>
    </citation>
    <scope>NUCLEOTIDE SEQUENCE [LARGE SCALE GENOMIC DNA]</scope>
    <source>
        <strain evidence="6 7">ZS60</strain>
    </source>
</reference>
<dbReference type="Gene3D" id="1.10.10.10">
    <property type="entry name" value="Winged helix-like DNA-binding domain superfamily/Winged helix DNA-binding domain"/>
    <property type="match status" value="1"/>
</dbReference>
<keyword evidence="3" id="KW-0238">DNA-binding</keyword>
<dbReference type="PROSITE" id="PS50931">
    <property type="entry name" value="HTH_LYSR"/>
    <property type="match status" value="1"/>
</dbReference>
<keyword evidence="7" id="KW-1185">Reference proteome</keyword>
<dbReference type="GO" id="GO:0003700">
    <property type="term" value="F:DNA-binding transcription factor activity"/>
    <property type="evidence" value="ECO:0007669"/>
    <property type="project" value="InterPro"/>
</dbReference>
<organism evidence="6 7">
    <name type="scientific">Montanilutibacter psychrotolerans</name>
    <dbReference type="NCBI Taxonomy" id="1327343"/>
    <lineage>
        <taxon>Bacteria</taxon>
        <taxon>Pseudomonadati</taxon>
        <taxon>Pseudomonadota</taxon>
        <taxon>Gammaproteobacteria</taxon>
        <taxon>Lysobacterales</taxon>
        <taxon>Lysobacteraceae</taxon>
        <taxon>Montanilutibacter</taxon>
    </lineage>
</organism>
<gene>
    <name evidence="6" type="ORF">EER27_15525</name>
</gene>
<keyword evidence="2" id="KW-0805">Transcription regulation</keyword>
<dbReference type="PRINTS" id="PR00039">
    <property type="entry name" value="HTHLYSR"/>
</dbReference>
<dbReference type="InterPro" id="IPR058163">
    <property type="entry name" value="LysR-type_TF_proteobact-type"/>
</dbReference>
<dbReference type="PANTHER" id="PTHR30537:SF79">
    <property type="entry name" value="TRANSCRIPTIONAL REGULATOR-RELATED"/>
    <property type="match status" value="1"/>
</dbReference>
<dbReference type="InterPro" id="IPR036388">
    <property type="entry name" value="WH-like_DNA-bd_sf"/>
</dbReference>
<evidence type="ECO:0000256" key="1">
    <source>
        <dbReference type="ARBA" id="ARBA00009437"/>
    </source>
</evidence>
<evidence type="ECO:0000256" key="4">
    <source>
        <dbReference type="ARBA" id="ARBA00023163"/>
    </source>
</evidence>
<evidence type="ECO:0000313" key="6">
    <source>
        <dbReference type="EMBL" id="RNF82057.1"/>
    </source>
</evidence>
<dbReference type="InterPro" id="IPR005119">
    <property type="entry name" value="LysR_subst-bd"/>
</dbReference>
<dbReference type="PANTHER" id="PTHR30537">
    <property type="entry name" value="HTH-TYPE TRANSCRIPTIONAL REGULATOR"/>
    <property type="match status" value="1"/>
</dbReference>
<dbReference type="CDD" id="cd08432">
    <property type="entry name" value="PBP2_GcdR_TrpI_HvrB_AmpR_like"/>
    <property type="match status" value="1"/>
</dbReference>
<comment type="similarity">
    <text evidence="1">Belongs to the LysR transcriptional regulatory family.</text>
</comment>
<proteinExistence type="inferred from homology"/>
<evidence type="ECO:0000259" key="5">
    <source>
        <dbReference type="PROSITE" id="PS50931"/>
    </source>
</evidence>
<dbReference type="SUPFAM" id="SSF46785">
    <property type="entry name" value="Winged helix' DNA-binding domain"/>
    <property type="match status" value="1"/>
</dbReference>
<dbReference type="GO" id="GO:0006351">
    <property type="term" value="P:DNA-templated transcription"/>
    <property type="evidence" value="ECO:0007669"/>
    <property type="project" value="TreeGrafter"/>
</dbReference>
<feature type="domain" description="HTH lysR-type" evidence="5">
    <location>
        <begin position="4"/>
        <end position="63"/>
    </location>
</feature>
<dbReference type="EMBL" id="RIBS01000010">
    <property type="protein sequence ID" value="RNF82057.1"/>
    <property type="molecule type" value="Genomic_DNA"/>
</dbReference>
<dbReference type="OrthoDB" id="5526340at2"/>
<sequence length="300" mass="32737">MKPIPLNALRAFALTVRHGGVRSAARELSVSHSAISRHISELERWLGAPLIERGASTRGLLVTAQGDRLATAALDALRDIGLAVDAVRELRPAHAVAISTTPSFAARWLLQRLPALERAHPRLEVSLHVDQRLDDPHASTSDFAIRSGRGPWPDVIAEPLMGDALYPVMSPALWEASGRPADSAALRGLRLLHDRDASASWQLWREAFGPADLDVRSGPRLASSDLLLRAAAQGMGVALARHRLVQDDLATGLLMRPFGERHIALETSYWIVTPHRTHVRDAARTVIAWLRREAQAQPGA</sequence>
<dbReference type="SUPFAM" id="SSF53850">
    <property type="entry name" value="Periplasmic binding protein-like II"/>
    <property type="match status" value="1"/>
</dbReference>
<dbReference type="RefSeq" id="WP_123089056.1">
    <property type="nucleotide sequence ID" value="NZ_RIBS01000010.1"/>
</dbReference>
<dbReference type="GO" id="GO:0043565">
    <property type="term" value="F:sequence-specific DNA binding"/>
    <property type="evidence" value="ECO:0007669"/>
    <property type="project" value="TreeGrafter"/>
</dbReference>
<dbReference type="InterPro" id="IPR000847">
    <property type="entry name" value="LysR_HTH_N"/>
</dbReference>
<dbReference type="Proteomes" id="UP000267049">
    <property type="component" value="Unassembled WGS sequence"/>
</dbReference>
<comment type="caution">
    <text evidence="6">The sequence shown here is derived from an EMBL/GenBank/DDBJ whole genome shotgun (WGS) entry which is preliminary data.</text>
</comment>
<dbReference type="Pfam" id="PF00126">
    <property type="entry name" value="HTH_1"/>
    <property type="match status" value="1"/>
</dbReference>
<name>A0A3M8SL15_9GAMM</name>
<accession>A0A3M8SL15</accession>
<evidence type="ECO:0000256" key="3">
    <source>
        <dbReference type="ARBA" id="ARBA00023125"/>
    </source>
</evidence>
<dbReference type="Pfam" id="PF03466">
    <property type="entry name" value="LysR_substrate"/>
    <property type="match status" value="1"/>
</dbReference>
<evidence type="ECO:0000256" key="2">
    <source>
        <dbReference type="ARBA" id="ARBA00023015"/>
    </source>
</evidence>
<dbReference type="AlphaFoldDB" id="A0A3M8SL15"/>
<dbReference type="Gene3D" id="3.40.190.10">
    <property type="entry name" value="Periplasmic binding protein-like II"/>
    <property type="match status" value="2"/>
</dbReference>
<protein>
    <submittedName>
        <fullName evidence="6">LysR family transcriptional regulator</fullName>
    </submittedName>
</protein>
<dbReference type="InterPro" id="IPR036390">
    <property type="entry name" value="WH_DNA-bd_sf"/>
</dbReference>
<evidence type="ECO:0000313" key="7">
    <source>
        <dbReference type="Proteomes" id="UP000267049"/>
    </source>
</evidence>
<keyword evidence="4" id="KW-0804">Transcription</keyword>